<dbReference type="PROSITE" id="PS51711">
    <property type="entry name" value="G_FEOB"/>
    <property type="match status" value="1"/>
</dbReference>
<dbReference type="Gene3D" id="1.10.287.1770">
    <property type="match status" value="1"/>
</dbReference>
<evidence type="ECO:0000313" key="18">
    <source>
        <dbReference type="EMBL" id="EFQ24720.1"/>
    </source>
</evidence>
<keyword evidence="10" id="KW-0406">Ion transport</keyword>
<feature type="transmembrane region" description="Helical" evidence="16">
    <location>
        <begin position="396"/>
        <end position="418"/>
    </location>
</feature>
<dbReference type="RefSeq" id="WP_006301965.1">
    <property type="nucleotide sequence ID" value="NZ_CM001022.1"/>
</dbReference>
<dbReference type="PaxDb" id="584708-Apau_2313"/>
<dbReference type="Pfam" id="PF02421">
    <property type="entry name" value="FeoB_N"/>
    <property type="match status" value="1"/>
</dbReference>
<feature type="binding site" evidence="14">
    <location>
        <begin position="35"/>
        <end position="39"/>
    </location>
    <ligand>
        <name>GTP</name>
        <dbReference type="ChEBI" id="CHEBI:37565"/>
        <label>2</label>
    </ligand>
</feature>
<dbReference type="GO" id="GO:0005886">
    <property type="term" value="C:plasma membrane"/>
    <property type="evidence" value="ECO:0007669"/>
    <property type="project" value="UniProtKB-SubCell"/>
</dbReference>
<feature type="transmembrane region" description="Helical" evidence="16">
    <location>
        <begin position="527"/>
        <end position="548"/>
    </location>
</feature>
<evidence type="ECO:0000256" key="3">
    <source>
        <dbReference type="ARBA" id="ARBA00022475"/>
    </source>
</evidence>
<keyword evidence="2 16" id="KW-0813">Transport</keyword>
<protein>
    <recommendedName>
        <fullName evidence="13 16">Ferrous iron transport protein B</fullName>
    </recommendedName>
</protein>
<evidence type="ECO:0000256" key="14">
    <source>
        <dbReference type="PIRSR" id="PIRSR603373-1"/>
    </source>
</evidence>
<dbReference type="Pfam" id="PF07664">
    <property type="entry name" value="FeoB_C"/>
    <property type="match status" value="1"/>
</dbReference>
<evidence type="ECO:0000256" key="11">
    <source>
        <dbReference type="ARBA" id="ARBA00023134"/>
    </source>
</evidence>
<evidence type="ECO:0000256" key="5">
    <source>
        <dbReference type="ARBA" id="ARBA00022519"/>
    </source>
</evidence>
<feature type="binding site" evidence="15">
    <location>
        <position position="24"/>
    </location>
    <ligand>
        <name>Mg(2+)</name>
        <dbReference type="ChEBI" id="CHEBI:18420"/>
        <label>2</label>
    </ligand>
</feature>
<dbReference type="InterPro" id="IPR006073">
    <property type="entry name" value="GTP-bd"/>
</dbReference>
<dbReference type="HOGENOM" id="CLU_013350_3_0_0"/>
<dbReference type="FunFam" id="3.40.50.300:FF:000426">
    <property type="entry name" value="Ferrous iron transport protein B"/>
    <property type="match status" value="1"/>
</dbReference>
<evidence type="ECO:0000256" key="12">
    <source>
        <dbReference type="ARBA" id="ARBA00023136"/>
    </source>
</evidence>
<dbReference type="GO" id="GO:0005525">
    <property type="term" value="F:GTP binding"/>
    <property type="evidence" value="ECO:0007669"/>
    <property type="project" value="UniProtKB-KW"/>
</dbReference>
<feature type="transmembrane region" description="Helical" evidence="16">
    <location>
        <begin position="560"/>
        <end position="585"/>
    </location>
</feature>
<evidence type="ECO:0000256" key="15">
    <source>
        <dbReference type="PIRSR" id="PIRSR603373-2"/>
    </source>
</evidence>
<dbReference type="PRINTS" id="PR00326">
    <property type="entry name" value="GTP1OBG"/>
</dbReference>
<dbReference type="InterPro" id="IPR027417">
    <property type="entry name" value="P-loop_NTPase"/>
</dbReference>
<dbReference type="SUPFAM" id="SSF52540">
    <property type="entry name" value="P-loop containing nucleoside triphosphate hydrolases"/>
    <property type="match status" value="1"/>
</dbReference>
<evidence type="ECO:0000256" key="7">
    <source>
        <dbReference type="ARBA" id="ARBA00022741"/>
    </source>
</evidence>
<keyword evidence="7 14" id="KW-0547">Nucleotide-binding</keyword>
<dbReference type="PANTHER" id="PTHR43185">
    <property type="entry name" value="FERROUS IRON TRANSPORT PROTEIN B"/>
    <property type="match status" value="1"/>
</dbReference>
<evidence type="ECO:0000256" key="10">
    <source>
        <dbReference type="ARBA" id="ARBA00023065"/>
    </source>
</evidence>
<dbReference type="CDD" id="cd01879">
    <property type="entry name" value="FeoB"/>
    <property type="match status" value="1"/>
</dbReference>
<dbReference type="NCBIfam" id="TIGR00437">
    <property type="entry name" value="feoB"/>
    <property type="match status" value="1"/>
</dbReference>
<comment type="function">
    <text evidence="16">Probable transporter of a GTP-driven Fe(2+) uptake system.</text>
</comment>
<accession>E3CZT8</accession>
<feature type="binding site" evidence="14">
    <location>
        <begin position="56"/>
        <end position="59"/>
    </location>
    <ligand>
        <name>GTP</name>
        <dbReference type="ChEBI" id="CHEBI:37565"/>
        <label>3</label>
    </ligand>
</feature>
<evidence type="ECO:0000256" key="13">
    <source>
        <dbReference type="NCBIfam" id="TIGR00437"/>
    </source>
</evidence>
<feature type="transmembrane region" description="Helical" evidence="16">
    <location>
        <begin position="292"/>
        <end position="312"/>
    </location>
</feature>
<feature type="transmembrane region" description="Helical" evidence="16">
    <location>
        <begin position="463"/>
        <end position="487"/>
    </location>
</feature>
<dbReference type="Proteomes" id="UP000005096">
    <property type="component" value="Chromosome"/>
</dbReference>
<keyword evidence="15" id="KW-0479">Metal-binding</keyword>
<feature type="transmembrane region" description="Helical" evidence="16">
    <location>
        <begin position="650"/>
        <end position="669"/>
    </location>
</feature>
<dbReference type="InterPro" id="IPR030389">
    <property type="entry name" value="G_FEOB_dom"/>
</dbReference>
<feature type="transmembrane region" description="Helical" evidence="16">
    <location>
        <begin position="430"/>
        <end position="451"/>
    </location>
</feature>
<dbReference type="EMBL" id="CM001022">
    <property type="protein sequence ID" value="EFQ24720.1"/>
    <property type="molecule type" value="Genomic_DNA"/>
</dbReference>
<feature type="domain" description="FeoB-type G" evidence="17">
    <location>
        <begin position="3"/>
        <end position="165"/>
    </location>
</feature>
<keyword evidence="8 16" id="KW-1133">Transmembrane helix</keyword>
<gene>
    <name evidence="18" type="ORF">Apau_2313</name>
</gene>
<evidence type="ECO:0000256" key="1">
    <source>
        <dbReference type="ARBA" id="ARBA00004429"/>
    </source>
</evidence>
<comment type="subcellular location">
    <subcellularLocation>
        <location evidence="1 16">Cell inner membrane</location>
        <topology evidence="1 16">Multi-pass membrane protein</topology>
    </subcellularLocation>
</comment>
<dbReference type="Pfam" id="PF07670">
    <property type="entry name" value="Gate"/>
    <property type="match status" value="2"/>
</dbReference>
<evidence type="ECO:0000313" key="19">
    <source>
        <dbReference type="Proteomes" id="UP000005096"/>
    </source>
</evidence>
<keyword evidence="11 14" id="KW-0342">GTP-binding</keyword>
<sequence length="675" mass="71770">MSASVVALAGNPNTGKTSLFNVLTGSRQKVGNWPGVTVERKEGRLRLPEGDVLLVDLPGVYSLGAASVDEQIASEFLQTAAPKAVVAVVDASNLERSLYLVVQLLEAGAPVLVALNMVDAATDQGVRVDPKKLEDLLGVPVVPTVARTGEGAEELKRRLSARLDDAAGARPLAIPYGRQIEASLGRLGEFLAPRLRGRSGIPGERGAVLAAEGDPRIGAMLDDEGRRLLEERIAEENRTLEAAVGMDLQTGVIERRWHFVSSLTGQAVSFDPAYKTTLSLSDRVDRVVTNRFLGLPLFLAVAWVMFRTTFLVGDPTAEWLEGVLGTFGEAVTGWLEAQGAGSVLQSFVVDGLLGGVGSVVVFVPHIFILFAFIALLEDSGYMARGAFVMDRIMRALGLHGKSFIPMLIGFGCGVPAIMGTRILDSPRDRQITLLVLPFVSCSARLPVFLLFAGTFFGQSAGNVVFALYVLGIAVAVVSAKVLAGTLFSGETSQFVMELPPYRLPKALTVVRSAGERAWLFVRKAGTVIFGAVLLVWALASLPLGVEYGSAESLVGRLGHLLAPIFAPLGFGFWQAGVALFFGFLAKEVVVGTFGTLLGTGEEALAGALPALFTPLSALSFMVMTLLYVPCVAVVGAYYRETNSWKWTAFFVLYSTGVAYVLALAVFQAGRLLGLG</sequence>
<keyword evidence="4 16" id="KW-0410">Iron transport</keyword>
<dbReference type="eggNOG" id="COG0370">
    <property type="taxonomic scope" value="Bacteria"/>
</dbReference>
<evidence type="ECO:0000256" key="16">
    <source>
        <dbReference type="RuleBase" id="RU362098"/>
    </source>
</evidence>
<organism evidence="18 19">
    <name type="scientific">Aminomonas paucivorans DSM 12260</name>
    <dbReference type="NCBI Taxonomy" id="584708"/>
    <lineage>
        <taxon>Bacteria</taxon>
        <taxon>Thermotogati</taxon>
        <taxon>Synergistota</taxon>
        <taxon>Synergistia</taxon>
        <taxon>Synergistales</taxon>
        <taxon>Synergistaceae</taxon>
        <taxon>Aminomonas</taxon>
    </lineage>
</organism>
<dbReference type="InterPro" id="IPR003373">
    <property type="entry name" value="Fe2_transport_prot-B"/>
</dbReference>
<proteinExistence type="inferred from homology"/>
<keyword evidence="6 16" id="KW-0812">Transmembrane</keyword>
<keyword evidence="15" id="KW-0460">Magnesium</keyword>
<evidence type="ECO:0000256" key="8">
    <source>
        <dbReference type="ARBA" id="ARBA00022989"/>
    </source>
</evidence>
<dbReference type="InterPro" id="IPR011642">
    <property type="entry name" value="Gate_dom"/>
</dbReference>
<evidence type="ECO:0000256" key="2">
    <source>
        <dbReference type="ARBA" id="ARBA00022448"/>
    </source>
</evidence>
<dbReference type="InterPro" id="IPR050860">
    <property type="entry name" value="FeoB_GTPase"/>
</dbReference>
<evidence type="ECO:0000256" key="4">
    <source>
        <dbReference type="ARBA" id="ARBA00022496"/>
    </source>
</evidence>
<feature type="binding site" evidence="15">
    <location>
        <position position="21"/>
    </location>
    <ligand>
        <name>Mg(2+)</name>
        <dbReference type="ChEBI" id="CHEBI:18420"/>
        <label>2</label>
    </ligand>
</feature>
<dbReference type="AlphaFoldDB" id="E3CZT8"/>
<keyword evidence="19" id="KW-1185">Reference proteome</keyword>
<feature type="binding site" evidence="14">
    <location>
        <begin position="116"/>
        <end position="119"/>
    </location>
    <ligand>
        <name>GTP</name>
        <dbReference type="ChEBI" id="CHEBI:37565"/>
        <label>4</label>
    </ligand>
</feature>
<feature type="binding site" evidence="15">
    <location>
        <position position="25"/>
    </location>
    <ligand>
        <name>Mg(2+)</name>
        <dbReference type="ChEBI" id="CHEBI:18420"/>
        <label>2</label>
    </ligand>
</feature>
<dbReference type="Gene3D" id="3.40.50.300">
    <property type="entry name" value="P-loop containing nucleotide triphosphate hydrolases"/>
    <property type="match status" value="1"/>
</dbReference>
<evidence type="ECO:0000259" key="17">
    <source>
        <dbReference type="PROSITE" id="PS51711"/>
    </source>
</evidence>
<dbReference type="PANTHER" id="PTHR43185:SF1">
    <property type="entry name" value="FE(2+) TRANSPORTER FEOB"/>
    <property type="match status" value="1"/>
</dbReference>
<name>E3CZT8_9BACT</name>
<dbReference type="OrthoDB" id="9809127at2"/>
<dbReference type="InterPro" id="IPR041069">
    <property type="entry name" value="FeoB_Cyto"/>
</dbReference>
<dbReference type="STRING" id="584708.Apau_2313"/>
<evidence type="ECO:0000256" key="9">
    <source>
        <dbReference type="ARBA" id="ARBA00023004"/>
    </source>
</evidence>
<reference evidence="18 19" key="1">
    <citation type="journal article" date="2010" name="Stand. Genomic Sci.">
        <title>Non-contiguous finished genome sequence of Aminomonas paucivorans type strain (GLU-3).</title>
        <authorList>
            <person name="Pitluck S."/>
            <person name="Yasawong M."/>
            <person name="Held B."/>
            <person name="Lapidus A."/>
            <person name="Nolan M."/>
            <person name="Copeland A."/>
            <person name="Lucas S."/>
            <person name="Del Rio T.G."/>
            <person name="Tice H."/>
            <person name="Cheng J.F."/>
            <person name="Chertkov O."/>
            <person name="Goodwin L."/>
            <person name="Tapia R."/>
            <person name="Han C."/>
            <person name="Liolios K."/>
            <person name="Ivanova N."/>
            <person name="Mavromatis K."/>
            <person name="Ovchinnikova G."/>
            <person name="Pati A."/>
            <person name="Chen A."/>
            <person name="Palaniappan K."/>
            <person name="Land M."/>
            <person name="Hauser L."/>
            <person name="Chang Y.J."/>
            <person name="Jeffries C.D."/>
            <person name="Pukall R."/>
            <person name="Spring S."/>
            <person name="Rohde M."/>
            <person name="Sikorski J."/>
            <person name="Goker M."/>
            <person name="Woyke T."/>
            <person name="Bristow J."/>
            <person name="Eisen J.A."/>
            <person name="Markowitz V."/>
            <person name="Hugenholtz P."/>
            <person name="Kyrpides N.C."/>
            <person name="Klenk H.P."/>
        </authorList>
    </citation>
    <scope>NUCLEOTIDE SEQUENCE [LARGE SCALE GENOMIC DNA]</scope>
    <source>
        <strain evidence="18 19">DSM 12260</strain>
    </source>
</reference>
<feature type="transmembrane region" description="Helical" evidence="16">
    <location>
        <begin position="617"/>
        <end position="638"/>
    </location>
</feature>
<feature type="binding site" evidence="14">
    <location>
        <begin position="10"/>
        <end position="17"/>
    </location>
    <ligand>
        <name>GTP</name>
        <dbReference type="ChEBI" id="CHEBI:37565"/>
        <label>1</label>
    </ligand>
</feature>
<evidence type="ECO:0000256" key="6">
    <source>
        <dbReference type="ARBA" id="ARBA00022692"/>
    </source>
</evidence>
<dbReference type="InterPro" id="IPR011640">
    <property type="entry name" value="Fe2_transport_prot_B_C"/>
</dbReference>
<keyword evidence="5" id="KW-0997">Cell inner membrane</keyword>
<keyword evidence="12 16" id="KW-0472">Membrane</keyword>
<keyword evidence="9 16" id="KW-0408">Iron</keyword>
<keyword evidence="3" id="KW-1003">Cell membrane</keyword>
<dbReference type="Pfam" id="PF17910">
    <property type="entry name" value="FeoB_Cyto"/>
    <property type="match status" value="1"/>
</dbReference>
<dbReference type="GO" id="GO:0015093">
    <property type="term" value="F:ferrous iron transmembrane transporter activity"/>
    <property type="evidence" value="ECO:0007669"/>
    <property type="project" value="UniProtKB-UniRule"/>
</dbReference>
<dbReference type="GO" id="GO:0046872">
    <property type="term" value="F:metal ion binding"/>
    <property type="evidence" value="ECO:0007669"/>
    <property type="project" value="UniProtKB-KW"/>
</dbReference>
<feature type="transmembrane region" description="Helical" evidence="16">
    <location>
        <begin position="352"/>
        <end position="376"/>
    </location>
</feature>
<comment type="similarity">
    <text evidence="16">Belongs to the TRAFAC class TrmE-Era-EngA-EngB-Septin-like GTPase superfamily. FeoB GTPase (TC 9.A.8) family.</text>
</comment>